<evidence type="ECO:0000256" key="4">
    <source>
        <dbReference type="ARBA" id="ARBA00022741"/>
    </source>
</evidence>
<comment type="catalytic activity">
    <reaction evidence="12">
        <text>Couples ATP hydrolysis with the unwinding of duplex DNA by translocating in the 3'-5' direction.</text>
        <dbReference type="EC" id="5.6.2.4"/>
    </reaction>
</comment>
<dbReference type="CDD" id="cd18804">
    <property type="entry name" value="SF2_C_priA"/>
    <property type="match status" value="1"/>
</dbReference>
<dbReference type="Pfam" id="PF17764">
    <property type="entry name" value="PriA_3primeBD"/>
    <property type="match status" value="1"/>
</dbReference>
<comment type="function">
    <text evidence="12">Initiates the restart of stalled replication forks, which reloads the replicative helicase on sites other than the origin of replication. Recognizes and binds to abandoned replication forks and remodels them to uncover a helicase loading site. Promotes assembly of the primosome at these replication forks.</text>
</comment>
<dbReference type="PANTHER" id="PTHR30580">
    <property type="entry name" value="PRIMOSOMAL PROTEIN N"/>
    <property type="match status" value="1"/>
</dbReference>
<evidence type="ECO:0000256" key="12">
    <source>
        <dbReference type="HAMAP-Rule" id="MF_00983"/>
    </source>
</evidence>
<feature type="binding site" evidence="12">
    <location>
        <position position="470"/>
    </location>
    <ligand>
        <name>Zn(2+)</name>
        <dbReference type="ChEBI" id="CHEBI:29105"/>
        <label>2</label>
    </ligand>
</feature>
<feature type="domain" description="Helicase ATP-binding" evidence="13">
    <location>
        <begin position="214"/>
        <end position="379"/>
    </location>
</feature>
<dbReference type="PROSITE" id="PS51194">
    <property type="entry name" value="HELICASE_CTER"/>
    <property type="match status" value="1"/>
</dbReference>
<dbReference type="Proteomes" id="UP000886893">
    <property type="component" value="Unassembled WGS sequence"/>
</dbReference>
<feature type="domain" description="Helicase C-terminal" evidence="14">
    <location>
        <begin position="475"/>
        <end position="629"/>
    </location>
</feature>
<dbReference type="GO" id="GO:0043138">
    <property type="term" value="F:3'-5' DNA helicase activity"/>
    <property type="evidence" value="ECO:0007669"/>
    <property type="project" value="UniProtKB-EC"/>
</dbReference>
<evidence type="ECO:0000256" key="2">
    <source>
        <dbReference type="ARBA" id="ARBA00022705"/>
    </source>
</evidence>
<dbReference type="InterPro" id="IPR001650">
    <property type="entry name" value="Helicase_C-like"/>
</dbReference>
<dbReference type="InterPro" id="IPR042115">
    <property type="entry name" value="PriA_3primeBD_sf"/>
</dbReference>
<dbReference type="CDD" id="cd17929">
    <property type="entry name" value="DEXHc_priA"/>
    <property type="match status" value="1"/>
</dbReference>
<comment type="similarity">
    <text evidence="12">Belongs to the helicase family. PriA subfamily.</text>
</comment>
<dbReference type="GO" id="GO:0006302">
    <property type="term" value="P:double-strand break repair"/>
    <property type="evidence" value="ECO:0007669"/>
    <property type="project" value="InterPro"/>
</dbReference>
<dbReference type="PANTHER" id="PTHR30580:SF0">
    <property type="entry name" value="PRIMOSOMAL PROTEIN N"/>
    <property type="match status" value="1"/>
</dbReference>
<dbReference type="GO" id="GO:1990077">
    <property type="term" value="C:primosome complex"/>
    <property type="evidence" value="ECO:0007669"/>
    <property type="project" value="UniProtKB-UniRule"/>
</dbReference>
<evidence type="ECO:0000259" key="13">
    <source>
        <dbReference type="PROSITE" id="PS51192"/>
    </source>
</evidence>
<keyword evidence="5 12" id="KW-0378">Hydrolase</keyword>
<dbReference type="GO" id="GO:0006270">
    <property type="term" value="P:DNA replication initiation"/>
    <property type="evidence" value="ECO:0007669"/>
    <property type="project" value="TreeGrafter"/>
</dbReference>
<dbReference type="Gene3D" id="3.40.50.300">
    <property type="entry name" value="P-loop containing nucleotide triphosphate hydrolases"/>
    <property type="match status" value="2"/>
</dbReference>
<dbReference type="Pfam" id="PF00271">
    <property type="entry name" value="Helicase_C"/>
    <property type="match status" value="1"/>
</dbReference>
<dbReference type="GO" id="GO:0016787">
    <property type="term" value="F:hydrolase activity"/>
    <property type="evidence" value="ECO:0007669"/>
    <property type="project" value="UniProtKB-KW"/>
</dbReference>
<dbReference type="EMBL" id="DVKI01000001">
    <property type="protein sequence ID" value="HIT16761.1"/>
    <property type="molecule type" value="Genomic_DNA"/>
</dbReference>
<dbReference type="Pfam" id="PF18074">
    <property type="entry name" value="PriA_C"/>
    <property type="match status" value="1"/>
</dbReference>
<comment type="catalytic activity">
    <reaction evidence="11 12">
        <text>ATP + H2O = ADP + phosphate + H(+)</text>
        <dbReference type="Rhea" id="RHEA:13065"/>
        <dbReference type="ChEBI" id="CHEBI:15377"/>
        <dbReference type="ChEBI" id="CHEBI:15378"/>
        <dbReference type="ChEBI" id="CHEBI:30616"/>
        <dbReference type="ChEBI" id="CHEBI:43474"/>
        <dbReference type="ChEBI" id="CHEBI:456216"/>
        <dbReference type="EC" id="5.6.2.4"/>
    </reaction>
</comment>
<dbReference type="EC" id="5.6.2.4" evidence="12"/>
<proteinExistence type="inferred from homology"/>
<dbReference type="Gene3D" id="3.40.1440.60">
    <property type="entry name" value="PriA, 3(prime) DNA-binding domain"/>
    <property type="match status" value="1"/>
</dbReference>
<keyword evidence="9 12" id="KW-0238">DNA-binding</keyword>
<feature type="binding site" evidence="12">
    <location>
        <position position="443"/>
    </location>
    <ligand>
        <name>Zn(2+)</name>
        <dbReference type="ChEBI" id="CHEBI:29105"/>
        <label>1</label>
    </ligand>
</feature>
<evidence type="ECO:0000256" key="10">
    <source>
        <dbReference type="ARBA" id="ARBA00023235"/>
    </source>
</evidence>
<keyword evidence="3 12" id="KW-0479">Metal-binding</keyword>
<name>A0A9D1G7Y5_9FIRM</name>
<feature type="binding site" evidence="12">
    <location>
        <position position="452"/>
    </location>
    <ligand>
        <name>Zn(2+)</name>
        <dbReference type="ChEBI" id="CHEBI:29105"/>
        <label>2</label>
    </ligand>
</feature>
<keyword evidence="10 12" id="KW-0413">Isomerase</keyword>
<feature type="binding site" evidence="12">
    <location>
        <position position="440"/>
    </location>
    <ligand>
        <name>Zn(2+)</name>
        <dbReference type="ChEBI" id="CHEBI:29105"/>
        <label>1</label>
    </ligand>
</feature>
<dbReference type="GO" id="GO:0008270">
    <property type="term" value="F:zinc ion binding"/>
    <property type="evidence" value="ECO:0007669"/>
    <property type="project" value="UniProtKB-UniRule"/>
</dbReference>
<dbReference type="GO" id="GO:0003677">
    <property type="term" value="F:DNA binding"/>
    <property type="evidence" value="ECO:0007669"/>
    <property type="project" value="UniProtKB-UniRule"/>
</dbReference>
<feature type="binding site" evidence="12">
    <location>
        <position position="480"/>
    </location>
    <ligand>
        <name>Zn(2+)</name>
        <dbReference type="ChEBI" id="CHEBI:29105"/>
        <label>1</label>
    </ligand>
</feature>
<sequence>MKILKVLMEHRSLSLDTSFSYLANDETKVDVGYRVFVSFGVQKIIGLVIEVEKTSLNLEQLSNRDGFQYKFIEQVIDESPIIEDDLLKLAKEMSYQYVTPLMSCIQTILPTAYKPQSTSLHQKTKGRIIKKLIPVFDLDSSLLTKRQKQVYQEICLSPATYLKDFKNHSIIKKLNQLGFLKIQDEEIKNDYLNAYSASFQKSTLNEEQQKAYQTIIDSQKRVLLLQGVTGSGKTEVYLHLVDYYLKKGKTAIILVPEIALTPMIIERFQSWFSSIAVLHGNLTPSEKKLQYDKIKNKEAKVVIGARSAIFAPLTNLGLIILDEEQSTSYKQDSMPTYHAREIAILRANQWNCKVLLGSATPSFESKARALKGVYGYVSLTTRANHHLLPSCQIVNMREEYVEGVPLISKTLDLEIKKRLENKEKMILLQNRRGYSPYVSCRSCGYLFKCPHCEVSMSYHKKGDKFKCHYCNYEIQFDHICPKCHGNDFLFMGSGTQKIEEVLLKEYPQIKLLRMDNDTTTIKHGHLKILKQFQEQDYNVLLGTQMVAKGLDFPDVTLVGVIDSDITLAVADFRSNEFTFELLSQVAGRAGRGQKEGKVIIQTYNPDHYAIQFAAKHDYQNFFKHDMAFRHRRNYPPFSYLNALTLLCEKPENALLIADQIADYLKTNTDFELLGPSFPYIYKENLKYKVRILMKSKNQELMIQVLHQIVEQFKKELTSKKCSLLIDINTYKLL</sequence>
<evidence type="ECO:0000256" key="8">
    <source>
        <dbReference type="ARBA" id="ARBA00022840"/>
    </source>
</evidence>
<dbReference type="PROSITE" id="PS51192">
    <property type="entry name" value="HELICASE_ATP_BIND_1"/>
    <property type="match status" value="1"/>
</dbReference>
<dbReference type="Pfam" id="PF18319">
    <property type="entry name" value="Zn_ribbon_PriA"/>
    <property type="match status" value="1"/>
</dbReference>
<evidence type="ECO:0000256" key="1">
    <source>
        <dbReference type="ARBA" id="ARBA00022515"/>
    </source>
</evidence>
<keyword evidence="8 12" id="KW-0067">ATP-binding</keyword>
<gene>
    <name evidence="12 15" type="primary">priA</name>
    <name evidence="15" type="ORF">IAD04_00050</name>
</gene>
<dbReference type="AlphaFoldDB" id="A0A9D1G7Y5"/>
<dbReference type="FunFam" id="3.40.50.300:FF:000489">
    <property type="entry name" value="Primosome assembly protein PriA"/>
    <property type="match status" value="1"/>
</dbReference>
<keyword evidence="7 12" id="KW-0862">Zinc</keyword>
<dbReference type="InterPro" id="IPR011545">
    <property type="entry name" value="DEAD/DEAH_box_helicase_dom"/>
</dbReference>
<comment type="cofactor">
    <cofactor evidence="12">
        <name>Zn(2+)</name>
        <dbReference type="ChEBI" id="CHEBI:29105"/>
    </cofactor>
    <text evidence="12">Binds 2 zinc ions per subunit.</text>
</comment>
<dbReference type="InterPro" id="IPR041236">
    <property type="entry name" value="PriA_C"/>
</dbReference>
<keyword evidence="2 12" id="KW-0235">DNA replication</keyword>
<dbReference type="SUPFAM" id="SSF52540">
    <property type="entry name" value="P-loop containing nucleoside triphosphate hydrolases"/>
    <property type="match status" value="2"/>
</dbReference>
<reference evidence="15" key="1">
    <citation type="submission" date="2020-10" db="EMBL/GenBank/DDBJ databases">
        <authorList>
            <person name="Gilroy R."/>
        </authorList>
    </citation>
    <scope>NUCLEOTIDE SEQUENCE</scope>
    <source>
        <strain evidence="15">14508</strain>
    </source>
</reference>
<evidence type="ECO:0000256" key="3">
    <source>
        <dbReference type="ARBA" id="ARBA00022723"/>
    </source>
</evidence>
<keyword evidence="4 12" id="KW-0547">Nucleotide-binding</keyword>
<evidence type="ECO:0000313" key="15">
    <source>
        <dbReference type="EMBL" id="HIT16761.1"/>
    </source>
</evidence>
<evidence type="ECO:0000256" key="7">
    <source>
        <dbReference type="ARBA" id="ARBA00022833"/>
    </source>
</evidence>
<keyword evidence="6 12" id="KW-0347">Helicase</keyword>
<dbReference type="SMART" id="SM00487">
    <property type="entry name" value="DEXDc"/>
    <property type="match status" value="1"/>
</dbReference>
<feature type="binding site" evidence="12">
    <location>
        <position position="449"/>
    </location>
    <ligand>
        <name>Zn(2+)</name>
        <dbReference type="ChEBI" id="CHEBI:29105"/>
        <label>2</label>
    </ligand>
</feature>
<dbReference type="NCBIfam" id="TIGR00595">
    <property type="entry name" value="priA"/>
    <property type="match status" value="1"/>
</dbReference>
<comment type="caution">
    <text evidence="15">The sequence shown here is derived from an EMBL/GenBank/DDBJ whole genome shotgun (WGS) entry which is preliminary data.</text>
</comment>
<evidence type="ECO:0000256" key="9">
    <source>
        <dbReference type="ARBA" id="ARBA00023125"/>
    </source>
</evidence>
<dbReference type="HAMAP" id="MF_00983">
    <property type="entry name" value="PriA"/>
    <property type="match status" value="1"/>
</dbReference>
<evidence type="ECO:0000256" key="5">
    <source>
        <dbReference type="ARBA" id="ARBA00022801"/>
    </source>
</evidence>
<accession>A0A9D1G7Y5</accession>
<dbReference type="InterPro" id="IPR041222">
    <property type="entry name" value="PriA_3primeBD"/>
</dbReference>
<dbReference type="InterPro" id="IPR014001">
    <property type="entry name" value="Helicase_ATP-bd"/>
</dbReference>
<dbReference type="GO" id="GO:0006310">
    <property type="term" value="P:DNA recombination"/>
    <property type="evidence" value="ECO:0007669"/>
    <property type="project" value="InterPro"/>
</dbReference>
<keyword evidence="1 12" id="KW-0639">Primosome</keyword>
<evidence type="ECO:0000256" key="6">
    <source>
        <dbReference type="ARBA" id="ARBA00022806"/>
    </source>
</evidence>
<feature type="binding site" evidence="12">
    <location>
        <position position="483"/>
    </location>
    <ligand>
        <name>Zn(2+)</name>
        <dbReference type="ChEBI" id="CHEBI:29105"/>
        <label>1</label>
    </ligand>
</feature>
<organism evidence="15 16">
    <name type="scientific">Candidatus Caccosoma faecigallinarum</name>
    <dbReference type="NCBI Taxonomy" id="2840720"/>
    <lineage>
        <taxon>Bacteria</taxon>
        <taxon>Bacillati</taxon>
        <taxon>Bacillota</taxon>
        <taxon>Bacillota incertae sedis</taxon>
        <taxon>Candidatus Caccosoma</taxon>
    </lineage>
</organism>
<dbReference type="Pfam" id="PF00270">
    <property type="entry name" value="DEAD"/>
    <property type="match status" value="1"/>
</dbReference>
<evidence type="ECO:0000313" key="16">
    <source>
        <dbReference type="Proteomes" id="UP000886893"/>
    </source>
</evidence>
<dbReference type="GO" id="GO:0006269">
    <property type="term" value="P:DNA replication, synthesis of primer"/>
    <property type="evidence" value="ECO:0007669"/>
    <property type="project" value="UniProtKB-KW"/>
</dbReference>
<dbReference type="InterPro" id="IPR040498">
    <property type="entry name" value="PriA_CRR"/>
</dbReference>
<dbReference type="InterPro" id="IPR027417">
    <property type="entry name" value="P-loop_NTPase"/>
</dbReference>
<feature type="binding site" evidence="12">
    <location>
        <position position="467"/>
    </location>
    <ligand>
        <name>Zn(2+)</name>
        <dbReference type="ChEBI" id="CHEBI:29105"/>
        <label>2</label>
    </ligand>
</feature>
<dbReference type="InterPro" id="IPR005259">
    <property type="entry name" value="PriA"/>
</dbReference>
<protein>
    <recommendedName>
        <fullName evidence="12">Replication restart protein PriA</fullName>
    </recommendedName>
    <alternativeName>
        <fullName evidence="12">ATP-dependent DNA helicase PriA</fullName>
        <ecNumber evidence="12">5.6.2.4</ecNumber>
    </alternativeName>
    <alternativeName>
        <fullName evidence="12">DNA 3'-5' helicase PriA</fullName>
    </alternativeName>
</protein>
<dbReference type="SMART" id="SM00490">
    <property type="entry name" value="HELICc"/>
    <property type="match status" value="1"/>
</dbReference>
<comment type="subunit">
    <text evidence="12">Component of the replication restart primosome.</text>
</comment>
<evidence type="ECO:0000256" key="11">
    <source>
        <dbReference type="ARBA" id="ARBA00048988"/>
    </source>
</evidence>
<reference evidence="15" key="2">
    <citation type="journal article" date="2021" name="PeerJ">
        <title>Extensive microbial diversity within the chicken gut microbiome revealed by metagenomics and culture.</title>
        <authorList>
            <person name="Gilroy R."/>
            <person name="Ravi A."/>
            <person name="Getino M."/>
            <person name="Pursley I."/>
            <person name="Horton D.L."/>
            <person name="Alikhan N.F."/>
            <person name="Baker D."/>
            <person name="Gharbi K."/>
            <person name="Hall N."/>
            <person name="Watson M."/>
            <person name="Adriaenssens E.M."/>
            <person name="Foster-Nyarko E."/>
            <person name="Jarju S."/>
            <person name="Secka A."/>
            <person name="Antonio M."/>
            <person name="Oren A."/>
            <person name="Chaudhuri R.R."/>
            <person name="La Ragione R."/>
            <person name="Hildebrand F."/>
            <person name="Pallen M.J."/>
        </authorList>
    </citation>
    <scope>NUCLEOTIDE SEQUENCE</scope>
    <source>
        <strain evidence="15">14508</strain>
    </source>
</reference>
<evidence type="ECO:0000259" key="14">
    <source>
        <dbReference type="PROSITE" id="PS51194"/>
    </source>
</evidence>
<dbReference type="GO" id="GO:0005524">
    <property type="term" value="F:ATP binding"/>
    <property type="evidence" value="ECO:0007669"/>
    <property type="project" value="UniProtKB-UniRule"/>
</dbReference>